<evidence type="ECO:0000313" key="4">
    <source>
        <dbReference type="Proteomes" id="UP000482634"/>
    </source>
</evidence>
<evidence type="ECO:0000313" key="1">
    <source>
        <dbReference type="EMBL" id="NER59803.1"/>
    </source>
</evidence>
<dbReference type="InterPro" id="IPR052931">
    <property type="entry name" value="Prophage_regulatory_activator"/>
</dbReference>
<dbReference type="EMBL" id="JAAHBU010000108">
    <property type="protein sequence ID" value="NER64034.1"/>
    <property type="molecule type" value="Genomic_DNA"/>
</dbReference>
<dbReference type="InterPro" id="IPR010260">
    <property type="entry name" value="AlpA"/>
</dbReference>
<keyword evidence="4" id="KW-1185">Reference proteome</keyword>
<sequence length="72" mass="8079">MEFIRLPEVRQITGMGTTTIYKMVNEGAFPRQVALGGRSVAWVRSEVQEWALNRIQHSRLHSSSCIGSSVSM</sequence>
<proteinExistence type="predicted"/>
<gene>
    <name evidence="1" type="ORF">G3435_07025</name>
    <name evidence="2" type="ORF">G3436_09180</name>
</gene>
<dbReference type="Gene3D" id="1.10.238.160">
    <property type="match status" value="1"/>
</dbReference>
<dbReference type="Proteomes" id="UP000480410">
    <property type="component" value="Unassembled WGS sequence"/>
</dbReference>
<dbReference type="InterPro" id="IPR009061">
    <property type="entry name" value="DNA-bd_dom_put_sf"/>
</dbReference>
<dbReference type="EMBL" id="JAAHBV010000127">
    <property type="protein sequence ID" value="NER59803.1"/>
    <property type="molecule type" value="Genomic_DNA"/>
</dbReference>
<dbReference type="AlphaFoldDB" id="A0A6B3NX46"/>
<accession>A0A6B3NX46</accession>
<reference evidence="3 4" key="1">
    <citation type="submission" date="2020-02" db="EMBL/GenBank/DDBJ databases">
        <title>Broccoli isolated Pseudomonas sp.</title>
        <authorList>
            <person name="Fujikawa T."/>
            <person name="Sawada H."/>
        </authorList>
    </citation>
    <scope>NUCLEOTIDE SEQUENCE [LARGE SCALE GENOMIC DNA]</scope>
    <source>
        <strain evidence="2 4">MAFF212427</strain>
        <strain evidence="1 3">MAFF212428</strain>
    </source>
</reference>
<dbReference type="SUPFAM" id="SSF46955">
    <property type="entry name" value="Putative DNA-binding domain"/>
    <property type="match status" value="1"/>
</dbReference>
<evidence type="ECO:0000313" key="2">
    <source>
        <dbReference type="EMBL" id="NER64034.1"/>
    </source>
</evidence>
<dbReference type="PANTHER" id="PTHR36154">
    <property type="entry name" value="DNA-BINDING TRANSCRIPTIONAL ACTIVATOR ALPA"/>
    <property type="match status" value="1"/>
</dbReference>
<comment type="caution">
    <text evidence="2">The sequence shown here is derived from an EMBL/GenBank/DDBJ whole genome shotgun (WGS) entry which is preliminary data.</text>
</comment>
<protein>
    <submittedName>
        <fullName evidence="2">AlpA family transcriptional regulator</fullName>
    </submittedName>
</protein>
<dbReference type="Proteomes" id="UP000482634">
    <property type="component" value="Unassembled WGS sequence"/>
</dbReference>
<evidence type="ECO:0000313" key="3">
    <source>
        <dbReference type="Proteomes" id="UP000480410"/>
    </source>
</evidence>
<name>A0A6B3NX46_9PSED</name>
<dbReference type="Pfam" id="PF05930">
    <property type="entry name" value="Phage_AlpA"/>
    <property type="match status" value="1"/>
</dbReference>
<organism evidence="2 4">
    <name type="scientific">Pseudomonas brassicae</name>
    <dbReference type="NCBI Taxonomy" id="2708063"/>
    <lineage>
        <taxon>Bacteria</taxon>
        <taxon>Pseudomonadati</taxon>
        <taxon>Pseudomonadota</taxon>
        <taxon>Gammaproteobacteria</taxon>
        <taxon>Pseudomonadales</taxon>
        <taxon>Pseudomonadaceae</taxon>
        <taxon>Pseudomonas</taxon>
    </lineage>
</organism>
<accession>A0A6M0CTM8</accession>
<dbReference type="PANTHER" id="PTHR36154:SF1">
    <property type="entry name" value="DNA-BINDING TRANSCRIPTIONAL ACTIVATOR ALPA"/>
    <property type="match status" value="1"/>
</dbReference>